<proteinExistence type="predicted"/>
<protein>
    <recommendedName>
        <fullName evidence="3">Cytochrome c domain-containing protein</fullName>
    </recommendedName>
</protein>
<accession>A0ABX0U5P6</accession>
<sequence length="484" mass="54486">MKKNKINPLFLVVCVLVCLQACKPSKKEVKSNYQNVKISVCDPVSSWFPHLNTKEPLEGVTSVFATPQKATNLVFHQWSWQKFLWLTKPTSVTDKTPLFLENKNEIIQVTDLMMDTINIPVNAKVVLFYDEQACSNGVLQTNSKFKSDTNTKIDTIMYSIYSSKIMLDAAKVFKTKILKDSLFDNDFVFPVGSLELKVSWVATSAIPKSQLGEYYTTQAAYIKADKTYGYKEVAMLGMHVVGVVENHPEFIWATFQHNDLAPLYDWEDDIAEESFNTLLYKGDKPSTLDGITWDSKKNNALKPIAAYELFKYGVPVNNGGGFMETSQEEPSNFNNIKSINICVSEAFKRQNNNDVWANYFYNGSLWIDTDEYATTKEQAKKIVELGDSIASAKPGALARGSVNCANVTMETYTQTFENEISEIAVDNLANCFSCHSATNFSTKANSPLYLSHLFGGYLKASQGLTPDEIEQLKETEHFLKFVKK</sequence>
<comment type="caution">
    <text evidence="1">The sequence shown here is derived from an EMBL/GenBank/DDBJ whole genome shotgun (WGS) entry which is preliminary data.</text>
</comment>
<reference evidence="1 2" key="1">
    <citation type="submission" date="2020-03" db="EMBL/GenBank/DDBJ databases">
        <title>Genomic Encyclopedia of Type Strains, Phase IV (KMG-IV): sequencing the most valuable type-strain genomes for metagenomic binning, comparative biology and taxonomic classification.</title>
        <authorList>
            <person name="Goeker M."/>
        </authorList>
    </citation>
    <scope>NUCLEOTIDE SEQUENCE [LARGE SCALE GENOMIC DNA]</scope>
    <source>
        <strain evidence="1 2">DSM 101599</strain>
    </source>
</reference>
<evidence type="ECO:0000313" key="1">
    <source>
        <dbReference type="EMBL" id="NIJ44093.1"/>
    </source>
</evidence>
<keyword evidence="2" id="KW-1185">Reference proteome</keyword>
<gene>
    <name evidence="1" type="ORF">FHR24_000532</name>
</gene>
<dbReference type="EMBL" id="JAASQL010000001">
    <property type="protein sequence ID" value="NIJ44093.1"/>
    <property type="molecule type" value="Genomic_DNA"/>
</dbReference>
<name>A0ABX0U5P6_9FLAO</name>
<dbReference type="RefSeq" id="WP_167183483.1">
    <property type="nucleotide sequence ID" value="NZ_JAASQL010000001.1"/>
</dbReference>
<dbReference type="Proteomes" id="UP000745859">
    <property type="component" value="Unassembled WGS sequence"/>
</dbReference>
<organism evidence="1 2">
    <name type="scientific">Wenyingzhuangia heitensis</name>
    <dbReference type="NCBI Taxonomy" id="1487859"/>
    <lineage>
        <taxon>Bacteria</taxon>
        <taxon>Pseudomonadati</taxon>
        <taxon>Bacteroidota</taxon>
        <taxon>Flavobacteriia</taxon>
        <taxon>Flavobacteriales</taxon>
        <taxon>Flavobacteriaceae</taxon>
        <taxon>Wenyingzhuangia</taxon>
    </lineage>
</organism>
<evidence type="ECO:0008006" key="3">
    <source>
        <dbReference type="Google" id="ProtNLM"/>
    </source>
</evidence>
<evidence type="ECO:0000313" key="2">
    <source>
        <dbReference type="Proteomes" id="UP000745859"/>
    </source>
</evidence>